<keyword evidence="10" id="KW-0539">Nucleus</keyword>
<dbReference type="GO" id="GO:0003723">
    <property type="term" value="F:RNA binding"/>
    <property type="evidence" value="ECO:0007669"/>
    <property type="project" value="TreeGrafter"/>
</dbReference>
<dbReference type="FunFam" id="1.10.10.2360:FF:000001">
    <property type="entry name" value="Nuclear pore complex protein Nup98-Nup96"/>
    <property type="match status" value="1"/>
</dbReference>
<feature type="compositionally biased region" description="Low complexity" evidence="11">
    <location>
        <begin position="497"/>
        <end position="512"/>
    </location>
</feature>
<evidence type="ECO:0000313" key="13">
    <source>
        <dbReference type="EMBL" id="TKA60731.1"/>
    </source>
</evidence>
<feature type="domain" description="Peptidase S59" evidence="12">
    <location>
        <begin position="918"/>
        <end position="1059"/>
    </location>
</feature>
<name>A0A4U0WDM2_9PEZI</name>
<dbReference type="GO" id="GO:0044614">
    <property type="term" value="C:nuclear pore cytoplasmic filaments"/>
    <property type="evidence" value="ECO:0007669"/>
    <property type="project" value="TreeGrafter"/>
</dbReference>
<evidence type="ECO:0000256" key="8">
    <source>
        <dbReference type="ARBA" id="ARBA00023010"/>
    </source>
</evidence>
<dbReference type="OrthoDB" id="3797628at2759"/>
<feature type="compositionally biased region" description="Basic and acidic residues" evidence="11">
    <location>
        <begin position="1284"/>
        <end position="1294"/>
    </location>
</feature>
<dbReference type="SUPFAM" id="SSF82215">
    <property type="entry name" value="C-terminal autoproteolytic domain of nucleoporin nup98"/>
    <property type="match status" value="1"/>
</dbReference>
<reference evidence="13 14" key="1">
    <citation type="submission" date="2017-03" db="EMBL/GenBank/DDBJ databases">
        <title>Genomes of endolithic fungi from Antarctica.</title>
        <authorList>
            <person name="Coleine C."/>
            <person name="Masonjones S."/>
            <person name="Stajich J.E."/>
        </authorList>
    </citation>
    <scope>NUCLEOTIDE SEQUENCE [LARGE SCALE GENOMIC DNA]</scope>
    <source>
        <strain evidence="13 14">CCFEE 5187</strain>
    </source>
</reference>
<feature type="region of interest" description="Disordered" evidence="11">
    <location>
        <begin position="1266"/>
        <end position="1298"/>
    </location>
</feature>
<evidence type="ECO:0000256" key="7">
    <source>
        <dbReference type="ARBA" id="ARBA00022927"/>
    </source>
</evidence>
<evidence type="ECO:0000256" key="2">
    <source>
        <dbReference type="ARBA" id="ARBA00008926"/>
    </source>
</evidence>
<dbReference type="GO" id="GO:0006606">
    <property type="term" value="P:protein import into nucleus"/>
    <property type="evidence" value="ECO:0007669"/>
    <property type="project" value="TreeGrafter"/>
</dbReference>
<evidence type="ECO:0000256" key="10">
    <source>
        <dbReference type="ARBA" id="ARBA00023242"/>
    </source>
</evidence>
<evidence type="ECO:0000259" key="12">
    <source>
        <dbReference type="PROSITE" id="PS51434"/>
    </source>
</evidence>
<evidence type="ECO:0000256" key="4">
    <source>
        <dbReference type="ARBA" id="ARBA00022737"/>
    </source>
</evidence>
<keyword evidence="4" id="KW-0677">Repeat</keyword>
<dbReference type="GO" id="GO:0008139">
    <property type="term" value="F:nuclear localization sequence binding"/>
    <property type="evidence" value="ECO:0007669"/>
    <property type="project" value="TreeGrafter"/>
</dbReference>
<dbReference type="Pfam" id="PF12110">
    <property type="entry name" value="Nup96"/>
    <property type="match status" value="1"/>
</dbReference>
<feature type="compositionally biased region" description="Low complexity" evidence="11">
    <location>
        <begin position="293"/>
        <end position="305"/>
    </location>
</feature>
<dbReference type="PANTHER" id="PTHR23198:SF6">
    <property type="entry name" value="NUCLEAR PORE COMPLEX PROTEIN NUP98-NUP96"/>
    <property type="match status" value="1"/>
</dbReference>
<dbReference type="Gene3D" id="1.25.40.690">
    <property type="match status" value="1"/>
</dbReference>
<feature type="compositionally biased region" description="Low complexity" evidence="11">
    <location>
        <begin position="546"/>
        <end position="612"/>
    </location>
</feature>
<feature type="compositionally biased region" description="Polar residues" evidence="11">
    <location>
        <begin position="1099"/>
        <end position="1110"/>
    </location>
</feature>
<keyword evidence="6" id="KW-0509">mRNA transport</keyword>
<feature type="compositionally biased region" description="Gly residues" evidence="11">
    <location>
        <begin position="387"/>
        <end position="406"/>
    </location>
</feature>
<keyword evidence="7" id="KW-0653">Protein transport</keyword>
<evidence type="ECO:0000256" key="5">
    <source>
        <dbReference type="ARBA" id="ARBA00022813"/>
    </source>
</evidence>
<dbReference type="Gene3D" id="1.10.10.2360">
    <property type="match status" value="1"/>
</dbReference>
<protein>
    <recommendedName>
        <fullName evidence="12">Peptidase S59 domain-containing protein</fullName>
    </recommendedName>
</protein>
<evidence type="ECO:0000313" key="14">
    <source>
        <dbReference type="Proteomes" id="UP000308768"/>
    </source>
</evidence>
<dbReference type="InterPro" id="IPR007230">
    <property type="entry name" value="Nup98_auto-Pept-S59_dom"/>
</dbReference>
<gene>
    <name evidence="13" type="ORF">B0A49_12171</name>
</gene>
<dbReference type="GO" id="GO:0034398">
    <property type="term" value="P:telomere tethering at nuclear periphery"/>
    <property type="evidence" value="ECO:0007669"/>
    <property type="project" value="TreeGrafter"/>
</dbReference>
<feature type="region of interest" description="Disordered" evidence="11">
    <location>
        <begin position="1199"/>
        <end position="1227"/>
    </location>
</feature>
<dbReference type="GO" id="GO:0051028">
    <property type="term" value="P:mRNA transport"/>
    <property type="evidence" value="ECO:0007669"/>
    <property type="project" value="UniProtKB-KW"/>
</dbReference>
<dbReference type="GO" id="GO:0000973">
    <property type="term" value="P:post-transcriptional tethering of RNA polymerase II gene DNA at nuclear periphery"/>
    <property type="evidence" value="ECO:0007669"/>
    <property type="project" value="TreeGrafter"/>
</dbReference>
<feature type="region of interest" description="Disordered" evidence="11">
    <location>
        <begin position="546"/>
        <end position="630"/>
    </location>
</feature>
<dbReference type="GO" id="GO:0006405">
    <property type="term" value="P:RNA export from nucleus"/>
    <property type="evidence" value="ECO:0007669"/>
    <property type="project" value="TreeGrafter"/>
</dbReference>
<dbReference type="Pfam" id="PF04096">
    <property type="entry name" value="Nucleoporin2"/>
    <property type="match status" value="1"/>
</dbReference>
<dbReference type="InterPro" id="IPR021967">
    <property type="entry name" value="Nup98_C"/>
</dbReference>
<keyword evidence="8" id="KW-0811">Translocation</keyword>
<evidence type="ECO:0000256" key="1">
    <source>
        <dbReference type="ARBA" id="ARBA00004567"/>
    </source>
</evidence>
<dbReference type="EMBL" id="NAJN01001871">
    <property type="protein sequence ID" value="TKA60731.1"/>
    <property type="molecule type" value="Genomic_DNA"/>
</dbReference>
<feature type="compositionally biased region" description="Polar residues" evidence="11">
    <location>
        <begin position="189"/>
        <end position="200"/>
    </location>
</feature>
<dbReference type="Pfam" id="PF13634">
    <property type="entry name" value="Nucleoporin_FG"/>
    <property type="match status" value="3"/>
</dbReference>
<feature type="compositionally biased region" description="Low complexity" evidence="11">
    <location>
        <begin position="471"/>
        <end position="481"/>
    </location>
</feature>
<feature type="compositionally biased region" description="Gly residues" evidence="11">
    <location>
        <begin position="341"/>
        <end position="374"/>
    </location>
</feature>
<feature type="compositionally biased region" description="Polar residues" evidence="11">
    <location>
        <begin position="1152"/>
        <end position="1161"/>
    </location>
</feature>
<dbReference type="GO" id="GO:0017056">
    <property type="term" value="F:structural constituent of nuclear pore"/>
    <property type="evidence" value="ECO:0007669"/>
    <property type="project" value="InterPro"/>
</dbReference>
<feature type="compositionally biased region" description="Low complexity" evidence="11">
    <location>
        <begin position="448"/>
        <end position="460"/>
    </location>
</feature>
<dbReference type="Gene3D" id="3.30.1610.10">
    <property type="entry name" value="Peptidase S59, nucleoporin"/>
    <property type="match status" value="1"/>
</dbReference>
<dbReference type="InterPro" id="IPR025574">
    <property type="entry name" value="Nucleoporin_FG_rpt"/>
</dbReference>
<comment type="subcellular location">
    <subcellularLocation>
        <location evidence="1">Nucleus</location>
        <location evidence="1">Nuclear pore complex</location>
    </subcellularLocation>
</comment>
<feature type="region of interest" description="Disordered" evidence="11">
    <location>
        <begin position="427"/>
        <end position="528"/>
    </location>
</feature>
<feature type="compositionally biased region" description="Polar residues" evidence="11">
    <location>
        <begin position="826"/>
        <end position="838"/>
    </location>
</feature>
<dbReference type="PROSITE" id="PS51434">
    <property type="entry name" value="NUP_C"/>
    <property type="match status" value="1"/>
</dbReference>
<dbReference type="PANTHER" id="PTHR23198">
    <property type="entry name" value="NUCLEOPORIN"/>
    <property type="match status" value="1"/>
</dbReference>
<feature type="compositionally biased region" description="Low complexity" evidence="11">
    <location>
        <begin position="1085"/>
        <end position="1097"/>
    </location>
</feature>
<feature type="region of interest" description="Disordered" evidence="11">
    <location>
        <begin position="1"/>
        <end position="27"/>
    </location>
</feature>
<proteinExistence type="inferred from homology"/>
<evidence type="ECO:0000256" key="9">
    <source>
        <dbReference type="ARBA" id="ARBA00023132"/>
    </source>
</evidence>
<comment type="caution">
    <text evidence="13">The sequence shown here is derived from an EMBL/GenBank/DDBJ whole genome shotgun (WGS) entry which is preliminary data.</text>
</comment>
<evidence type="ECO:0000256" key="11">
    <source>
        <dbReference type="SAM" id="MobiDB-lite"/>
    </source>
</evidence>
<feature type="compositionally biased region" description="Polar residues" evidence="11">
    <location>
        <begin position="613"/>
        <end position="627"/>
    </location>
</feature>
<dbReference type="STRING" id="331657.A0A4U0WDM2"/>
<feature type="compositionally biased region" description="Low complexity" evidence="11">
    <location>
        <begin position="1"/>
        <end position="20"/>
    </location>
</feature>
<keyword evidence="3" id="KW-0813">Transport</keyword>
<dbReference type="InterPro" id="IPR037665">
    <property type="entry name" value="Nucleoporin_S59-like"/>
</dbReference>
<dbReference type="InterPro" id="IPR036903">
    <property type="entry name" value="Nup98_auto-Pept-S59_dom_sf"/>
</dbReference>
<dbReference type="Proteomes" id="UP000308768">
    <property type="component" value="Unassembled WGS sequence"/>
</dbReference>
<comment type="similarity">
    <text evidence="2">Belongs to the nucleoporin GLFG family.</text>
</comment>
<evidence type="ECO:0000256" key="3">
    <source>
        <dbReference type="ARBA" id="ARBA00022448"/>
    </source>
</evidence>
<feature type="region of interest" description="Disordered" evidence="11">
    <location>
        <begin position="826"/>
        <end position="883"/>
    </location>
</feature>
<dbReference type="FunFam" id="3.30.1610.10:FF:000003">
    <property type="entry name" value="Nucleoporin SONB, putative"/>
    <property type="match status" value="1"/>
</dbReference>
<keyword evidence="9" id="KW-0906">Nuclear pore complex</keyword>
<keyword evidence="14" id="KW-1185">Reference proteome</keyword>
<evidence type="ECO:0000256" key="6">
    <source>
        <dbReference type="ARBA" id="ARBA00022816"/>
    </source>
</evidence>
<sequence length="2020" mass="212593">MSFGFGSSGFGANQQQQQQGTGFGGFGASNNNAGGFGSTGTNTGFGANANTTGGSLFGGTNTTGGFGSGGFGATNQNTSPFGAKPAFGATNTAATGGGLFGGGTPATGNTGFGGFGATNTTTNTTPAFGGGSNTGGLFGAQNKPAFGGNTTGGLFGSNTSSGGFGASPAPAAGGFGAPASTAFAGNIQNQNQGTASTPFSAHTEKDGATNQNSSYQSITFMQPYQNFSFEELRLADYAQGRRYGNQNGQAGAFGTSTGFGGFGSTNTPNTGTSSFGTTTGATGGGLFGGQAATSSPFGGTQQTTGTGFGASNSNTGGLFGSQAPKPAGGLFGSTPATSGQQTGGLFGSTAPGGTGFGSGTAGAFGSGTTGGGLFGQQAQTQPKPAFGGFGTGTSGGFGTGTTGGFGQNQTAATGGGLFGGAAAANASPFGGAQQQQTANPSPFGGFGQNSQTQGQNQPQTGSGGLFGGSFGNNNNNQQKPGGLFGGAPTNTSGGLFGTQNQSQQQSGSLFGNTGTQQQSGGLFGSKPAASGSSLFGGATTTSQNNTGAGLFGNLGNNQNQQNQGSSLFGQNNQQQQKPGGLFGSTNASSGTNNSGLFGNQGQNSNNNQQQQSTSLCGSNQQNQQPQLGGSLFGISQQNMQQSQQPQGLQTSLNATNPYGNDQLFLNLATTSPPVGPIATPLSNSIKQRKPAVLPQYKLNPQASARLITPQKKPGYGFTYSTYGTPGSAFSNASPAGHGNSLLGLGGFGRKGYSTSSLRHSYSTEDSVLAPGAFSANPARSYAGTGGLKRLNIDRNLRTDLFGTGSNNGSPNALKKRVSFDASTTGGIIQTEGSASPGPNNALVRTESDSATPSAEEQGLLRSSRLSENGSKANGAPAETEMEQVKGNELAVVHEDGSPPATGKNTSPILRVSQKDQKLGKYWTTPTIDELRKMSKDELKGLSGFVVGRDGVGKIEFGQVDLSSVPLDKIKGEIVQLEIRSATVYLDNERKPPPGKGLNVPSKIVLENSWPRARAGQVPVHDRKGASYQKHIERLKRVGDTEFISYDPATGIWSFTVQHFTTYGLDYDEEEEDLDGSALSTSKLSAAPDTPTPATRTPASRHSQFSQASQEDTPMMSMDDSSPDDTFGHKKKLILPGGFGDHSIVDDEDMTDGQVTDGQVTDGQGEDHVDNSKPSPSDEGFDEQITHTREDMMSDVSELATDEEQEMAGSFPNPDRNTGHAEISNSKDNEFTWPKSILKSTRSVFGTPSKGNLEIGADWTEQLQRTLSPKKQDRQALKESQGAALKERDGNRDATPKASVVGKGFTTTIDLMNSLFGKDTQATLGRGMKNGAKGKGFEWPYAKRPKTGDDYDSMDETEKAWHQSVKPSWTSDGSFVYAIPCNARTMQEGVVVNFKGSLVSEGKDIRFAKFVKFDDHAPRTLVELQKGHTSIEIVDGLPYARIPDTSTNGDAPFSFADFANLVDTSTAAGAHEQRIWQLASILFDDCIFDIPASLPEEEHEDLEGRLRKDKLSRFWKTLVEPAAATHIADAKSPEEKALAQLTKSDVWEACGALLDGKDFRLATMLAQLPGDEKLREEVALQILSWRDLNVLSEISEPIRALYELLSGNTCICQGNTSAGNEDRASTFTIAKRFRLDWRRAFGLRLWYGIVPDASLVSAVEQYNDDILEEIEEVVPVPWFVEQGKDMGWTDPDAQERSDLLWGLLKIHAARFSKEVDADLPALLSPATTSGHPLNARLSFQLVHLLHARGIAFLSDTYTSDNGAVEEEGDETMDALTLSYASQLANASEDWTTAIWALLHLSRPGARETAVMDLLCRHARDIDIDEAPSLSSTFAILTQDLQIPESWVFRAKALHAHSTADFTAEVHHLLHAHTYDAAHEVFCRTVAPRCVIERDIDTLRELLGGFDGVEDVDSWNLGGAVYCDYVHLLDLLYAASSDHGAAQERNRIVRRLGRVLPAMVEGRNPGLEERVAVTEIAKVVSRVVADADKAEQIRITRLPLSEDRYLKESIELSRSYYRALVA</sequence>
<feature type="region of interest" description="Disordered" evidence="11">
    <location>
        <begin position="189"/>
        <end position="210"/>
    </location>
</feature>
<feature type="region of interest" description="Disordered" evidence="11">
    <location>
        <begin position="293"/>
        <end position="408"/>
    </location>
</feature>
<feature type="region of interest" description="Disordered" evidence="11">
    <location>
        <begin position="1070"/>
        <end position="1181"/>
    </location>
</feature>
<feature type="compositionally biased region" description="Gly residues" evidence="11">
    <location>
        <begin position="461"/>
        <end position="470"/>
    </location>
</feature>
<organism evidence="13 14">
    <name type="scientific">Cryomyces minteri</name>
    <dbReference type="NCBI Taxonomy" id="331657"/>
    <lineage>
        <taxon>Eukaryota</taxon>
        <taxon>Fungi</taxon>
        <taxon>Dikarya</taxon>
        <taxon>Ascomycota</taxon>
        <taxon>Pezizomycotina</taxon>
        <taxon>Dothideomycetes</taxon>
        <taxon>Dothideomycetes incertae sedis</taxon>
        <taxon>Cryomyces</taxon>
    </lineage>
</organism>
<keyword evidence="5" id="KW-0068">Autocatalytic cleavage</keyword>
<accession>A0A4U0WDM2</accession>